<dbReference type="AlphaFoldDB" id="A0A9W7XVV9"/>
<accession>A0A9W7XVV9</accession>
<feature type="compositionally biased region" description="Polar residues" evidence="2">
    <location>
        <begin position="78"/>
        <end position="109"/>
    </location>
</feature>
<dbReference type="GO" id="GO:0003712">
    <property type="term" value="F:transcription coregulator activity"/>
    <property type="evidence" value="ECO:0007669"/>
    <property type="project" value="InterPro"/>
</dbReference>
<evidence type="ECO:0008006" key="5">
    <source>
        <dbReference type="Google" id="ProtNLM"/>
    </source>
</evidence>
<gene>
    <name evidence="3" type="ORF">LPJ53_006135</name>
</gene>
<name>A0A9W7XVV9_9FUNG</name>
<evidence type="ECO:0000313" key="3">
    <source>
        <dbReference type="EMBL" id="KAJ1719025.1"/>
    </source>
</evidence>
<evidence type="ECO:0000256" key="1">
    <source>
        <dbReference type="ARBA" id="ARBA00023242"/>
    </source>
</evidence>
<comment type="caution">
    <text evidence="3">The sequence shown here is derived from an EMBL/GenBank/DDBJ whole genome shotgun (WGS) entry which is preliminary data.</text>
</comment>
<evidence type="ECO:0000313" key="4">
    <source>
        <dbReference type="Proteomes" id="UP001149813"/>
    </source>
</evidence>
<evidence type="ECO:0000256" key="2">
    <source>
        <dbReference type="SAM" id="MobiDB-lite"/>
    </source>
</evidence>
<dbReference type="OrthoDB" id="10623866at2759"/>
<dbReference type="EMBL" id="JANBOJ010000522">
    <property type="protein sequence ID" value="KAJ1719025.1"/>
    <property type="molecule type" value="Genomic_DNA"/>
</dbReference>
<feature type="non-terminal residue" evidence="3">
    <location>
        <position position="191"/>
    </location>
</feature>
<dbReference type="Gene3D" id="1.10.246.20">
    <property type="entry name" value="Coactivator CBP, KIX domain"/>
    <property type="match status" value="1"/>
</dbReference>
<feature type="compositionally biased region" description="Polar residues" evidence="2">
    <location>
        <begin position="135"/>
        <end position="150"/>
    </location>
</feature>
<keyword evidence="1" id="KW-0539">Nucleus</keyword>
<sequence length="191" mass="21022">MTISMPARSQNLQTMMASILNGYNDVQKANMLKIMLQFENQAFASASSSQEYITLLKARIDELEQGLKTLASNQAASTVAAPTNNQQPAAGSMPMLNTPQFAQQPQNPALSMLAQQQQQQQQPQPQQQLAHTPGSVASTAGPANTQQPNNMNTVIPKLREILQFPENHTMQELHMAFQVLQPQINQSPNKQ</sequence>
<keyword evidence="4" id="KW-1185">Reference proteome</keyword>
<proteinExistence type="predicted"/>
<reference evidence="3" key="1">
    <citation type="submission" date="2022-07" db="EMBL/GenBank/DDBJ databases">
        <title>Phylogenomic reconstructions and comparative analyses of Kickxellomycotina fungi.</title>
        <authorList>
            <person name="Reynolds N.K."/>
            <person name="Stajich J.E."/>
            <person name="Barry K."/>
            <person name="Grigoriev I.V."/>
            <person name="Crous P."/>
            <person name="Smith M.E."/>
        </authorList>
    </citation>
    <scope>NUCLEOTIDE SEQUENCE</scope>
    <source>
        <strain evidence="3">NBRC 32514</strain>
    </source>
</reference>
<organism evidence="3 4">
    <name type="scientific">Coemansia erecta</name>
    <dbReference type="NCBI Taxonomy" id="147472"/>
    <lineage>
        <taxon>Eukaryota</taxon>
        <taxon>Fungi</taxon>
        <taxon>Fungi incertae sedis</taxon>
        <taxon>Zoopagomycota</taxon>
        <taxon>Kickxellomycotina</taxon>
        <taxon>Kickxellomycetes</taxon>
        <taxon>Kickxellales</taxon>
        <taxon>Kickxellaceae</taxon>
        <taxon>Coemansia</taxon>
    </lineage>
</organism>
<feature type="region of interest" description="Disordered" evidence="2">
    <location>
        <begin position="78"/>
        <end position="150"/>
    </location>
</feature>
<dbReference type="Proteomes" id="UP001149813">
    <property type="component" value="Unassembled WGS sequence"/>
</dbReference>
<dbReference type="InterPro" id="IPR036529">
    <property type="entry name" value="KIX_dom_sf"/>
</dbReference>
<dbReference type="GO" id="GO:0006355">
    <property type="term" value="P:regulation of DNA-templated transcription"/>
    <property type="evidence" value="ECO:0007669"/>
    <property type="project" value="InterPro"/>
</dbReference>
<feature type="compositionally biased region" description="Low complexity" evidence="2">
    <location>
        <begin position="115"/>
        <end position="128"/>
    </location>
</feature>
<protein>
    <recommendedName>
        <fullName evidence="5">Mediator complex subunit 15 KIX domain-containing protein</fullName>
    </recommendedName>
</protein>